<organism evidence="1">
    <name type="scientific">Planktothricoides sp. SpSt-374</name>
    <dbReference type="NCBI Taxonomy" id="2282167"/>
    <lineage>
        <taxon>Bacteria</taxon>
        <taxon>Bacillati</taxon>
        <taxon>Cyanobacteriota</taxon>
        <taxon>Cyanophyceae</taxon>
        <taxon>Oscillatoriophycideae</taxon>
        <taxon>Oscillatoriales</taxon>
        <taxon>Oscillatoriaceae</taxon>
        <taxon>Planktothricoides</taxon>
    </lineage>
</organism>
<evidence type="ECO:0000313" key="1">
    <source>
        <dbReference type="EMBL" id="HGG02374.1"/>
    </source>
</evidence>
<reference evidence="1" key="1">
    <citation type="journal article" date="2020" name="mSystems">
        <title>Genome- and Community-Level Interaction Insights into Carbon Utilization and Element Cycling Functions of Hydrothermarchaeota in Hydrothermal Sediment.</title>
        <authorList>
            <person name="Zhou Z."/>
            <person name="Liu Y."/>
            <person name="Xu W."/>
            <person name="Pan J."/>
            <person name="Luo Z.H."/>
            <person name="Li M."/>
        </authorList>
    </citation>
    <scope>NUCLEOTIDE SEQUENCE [LARGE SCALE GENOMIC DNA]</scope>
    <source>
        <strain evidence="1">SpSt-374</strain>
    </source>
</reference>
<comment type="caution">
    <text evidence="1">The sequence shown here is derived from an EMBL/GenBank/DDBJ whole genome shotgun (WGS) entry which is preliminary data.</text>
</comment>
<accession>A0A7C3VIK5</accession>
<dbReference type="AlphaFoldDB" id="A0A7C3VIK5"/>
<name>A0A7C3VIK5_9CYAN</name>
<gene>
    <name evidence="1" type="ORF">ENR15_17455</name>
</gene>
<sequence>MAEAMLPLGAFVPAIALPQVVLMSYYLVDYLRVITPYLGTALVSPTALARVTRACQILEPTWDALLECDLGLDAWGVDLAVHLPDKPLDLPAKMTRVLAWQRLQRLCRERNQVKTQFGTDTSIWLEFSWQGENEAIPIPRAYLSWPEEEPHLSHHEAAVNCDLTATLMGQICGHPMPGKMQKHLRQCLEALPVGGCILYQGFVASSGGQLRLNVSGIPLLGVGEYLREINWPGRSDRVEALTRELAGKVQRLALELELGPTLGAKLGIECFVRPKSDSRFSWLPLLNYLVENRLCTSAKCSELLRWPGFSTSIDSAAPWPNNLALVSEFLAGRAEGAMFRDIDRIKLTLHADQSLDAKAYLWFAPDWLEPTAIPSSSLHPANH</sequence>
<dbReference type="EMBL" id="DSPX01000179">
    <property type="protein sequence ID" value="HGG02374.1"/>
    <property type="molecule type" value="Genomic_DNA"/>
</dbReference>
<protein>
    <submittedName>
        <fullName evidence="1">Uncharacterized protein</fullName>
    </submittedName>
</protein>
<proteinExistence type="predicted"/>